<dbReference type="GO" id="GO:0003677">
    <property type="term" value="F:DNA binding"/>
    <property type="evidence" value="ECO:0007669"/>
    <property type="project" value="UniProtKB-UniRule"/>
</dbReference>
<gene>
    <name evidence="6" type="ORF">SAMN04488050_11942</name>
</gene>
<dbReference type="PANTHER" id="PTHR47506:SF1">
    <property type="entry name" value="HTH-TYPE TRANSCRIPTIONAL REGULATOR YJDC"/>
    <property type="match status" value="1"/>
</dbReference>
<dbReference type="InterPro" id="IPR009057">
    <property type="entry name" value="Homeodomain-like_sf"/>
</dbReference>
<sequence length="194" mass="21106">MARIVAEKADVVPVLAEIFRQHGYEGTSIGIISERSGLGRGSLYHFFPGGKADMAAAVLDHVSDWFEVNVFRPLEVLPPEAAINTMLDAVLTYFEGGQRVCIVGAFALDQTRDRFAGAVGSYFARWVAVLAACLRRMEPSAGTCQEQAHRMIATIQGGIVLARATGDAETFRTLINELRPNEGRTNHGAFKAHD</sequence>
<dbReference type="InterPro" id="IPR001647">
    <property type="entry name" value="HTH_TetR"/>
</dbReference>
<dbReference type="EMBL" id="FOZW01000019">
    <property type="protein sequence ID" value="SFT24427.1"/>
    <property type="molecule type" value="Genomic_DNA"/>
</dbReference>
<feature type="domain" description="HTH tetR-type" evidence="5">
    <location>
        <begin position="5"/>
        <end position="65"/>
    </location>
</feature>
<dbReference type="OrthoDB" id="9811084at2"/>
<dbReference type="InterPro" id="IPR036271">
    <property type="entry name" value="Tet_transcr_reg_TetR-rel_C_sf"/>
</dbReference>
<keyword evidence="7" id="KW-1185">Reference proteome</keyword>
<keyword evidence="3" id="KW-0804">Transcription</keyword>
<dbReference type="PANTHER" id="PTHR47506">
    <property type="entry name" value="TRANSCRIPTIONAL REGULATORY PROTEIN"/>
    <property type="match status" value="1"/>
</dbReference>
<feature type="DNA-binding region" description="H-T-H motif" evidence="4">
    <location>
        <begin position="28"/>
        <end position="47"/>
    </location>
</feature>
<evidence type="ECO:0000259" key="5">
    <source>
        <dbReference type="PROSITE" id="PS50977"/>
    </source>
</evidence>
<dbReference type="Gene3D" id="1.10.357.10">
    <property type="entry name" value="Tetracycline Repressor, domain 2"/>
    <property type="match status" value="1"/>
</dbReference>
<evidence type="ECO:0000256" key="4">
    <source>
        <dbReference type="PROSITE-ProRule" id="PRU00335"/>
    </source>
</evidence>
<organism evidence="6 7">
    <name type="scientific">Alloyangia pacifica</name>
    <dbReference type="NCBI Taxonomy" id="311180"/>
    <lineage>
        <taxon>Bacteria</taxon>
        <taxon>Pseudomonadati</taxon>
        <taxon>Pseudomonadota</taxon>
        <taxon>Alphaproteobacteria</taxon>
        <taxon>Rhodobacterales</taxon>
        <taxon>Roseobacteraceae</taxon>
        <taxon>Alloyangia</taxon>
    </lineage>
</organism>
<dbReference type="AlphaFoldDB" id="A0A1I6WEK9"/>
<evidence type="ECO:0000313" key="6">
    <source>
        <dbReference type="EMBL" id="SFT24427.1"/>
    </source>
</evidence>
<dbReference type="Pfam" id="PF00440">
    <property type="entry name" value="TetR_N"/>
    <property type="match status" value="1"/>
</dbReference>
<proteinExistence type="predicted"/>
<reference evidence="7" key="1">
    <citation type="submission" date="2016-10" db="EMBL/GenBank/DDBJ databases">
        <authorList>
            <person name="Varghese N."/>
            <person name="Submissions S."/>
        </authorList>
    </citation>
    <scope>NUCLEOTIDE SEQUENCE [LARGE SCALE GENOMIC DNA]</scope>
    <source>
        <strain evidence="7">DSM 26894</strain>
    </source>
</reference>
<dbReference type="STRING" id="311180.SAMN04488050_11942"/>
<keyword evidence="1" id="KW-0805">Transcription regulation</keyword>
<dbReference type="SUPFAM" id="SSF46689">
    <property type="entry name" value="Homeodomain-like"/>
    <property type="match status" value="1"/>
</dbReference>
<evidence type="ECO:0000313" key="7">
    <source>
        <dbReference type="Proteomes" id="UP000199392"/>
    </source>
</evidence>
<dbReference type="RefSeq" id="WP_092430546.1">
    <property type="nucleotide sequence ID" value="NZ_FNCL01000020.1"/>
</dbReference>
<name>A0A1I6WEK9_9RHOB</name>
<protein>
    <submittedName>
        <fullName evidence="6">Transcriptional regulator, TetR family</fullName>
    </submittedName>
</protein>
<accession>A0A1I6WEK9</accession>
<dbReference type="Proteomes" id="UP000199392">
    <property type="component" value="Unassembled WGS sequence"/>
</dbReference>
<dbReference type="InterPro" id="IPR054156">
    <property type="entry name" value="YxaF_TetR_C"/>
</dbReference>
<evidence type="ECO:0000256" key="1">
    <source>
        <dbReference type="ARBA" id="ARBA00023015"/>
    </source>
</evidence>
<evidence type="ECO:0000256" key="3">
    <source>
        <dbReference type="ARBA" id="ARBA00023163"/>
    </source>
</evidence>
<dbReference type="SUPFAM" id="SSF48498">
    <property type="entry name" value="Tetracyclin repressor-like, C-terminal domain"/>
    <property type="match status" value="1"/>
</dbReference>
<dbReference type="Pfam" id="PF21993">
    <property type="entry name" value="TetR_C_13_2"/>
    <property type="match status" value="1"/>
</dbReference>
<dbReference type="PROSITE" id="PS50977">
    <property type="entry name" value="HTH_TETR_2"/>
    <property type="match status" value="1"/>
</dbReference>
<keyword evidence="2 4" id="KW-0238">DNA-binding</keyword>
<evidence type="ECO:0000256" key="2">
    <source>
        <dbReference type="ARBA" id="ARBA00023125"/>
    </source>
</evidence>